<dbReference type="AlphaFoldDB" id="A0A5B0QCD2"/>
<organism evidence="1 2">
    <name type="scientific">Puccinia graminis f. sp. tritici</name>
    <dbReference type="NCBI Taxonomy" id="56615"/>
    <lineage>
        <taxon>Eukaryota</taxon>
        <taxon>Fungi</taxon>
        <taxon>Dikarya</taxon>
        <taxon>Basidiomycota</taxon>
        <taxon>Pucciniomycotina</taxon>
        <taxon>Pucciniomycetes</taxon>
        <taxon>Pucciniales</taxon>
        <taxon>Pucciniaceae</taxon>
        <taxon>Puccinia</taxon>
    </lineage>
</organism>
<dbReference type="Proteomes" id="UP000324748">
    <property type="component" value="Unassembled WGS sequence"/>
</dbReference>
<dbReference type="PANTHER" id="PTHR33069:SF3">
    <property type="entry name" value="DYNEIN HEAVY CHAIN TAIL DOMAIN-CONTAINING PROTEIN"/>
    <property type="match status" value="1"/>
</dbReference>
<name>A0A5B0QCD2_PUCGR</name>
<dbReference type="OrthoDB" id="2500928at2759"/>
<proteinExistence type="predicted"/>
<comment type="caution">
    <text evidence="1">The sequence shown here is derived from an EMBL/GenBank/DDBJ whole genome shotgun (WGS) entry which is preliminary data.</text>
</comment>
<keyword evidence="2" id="KW-1185">Reference proteome</keyword>
<accession>A0A5B0QCD2</accession>
<dbReference type="PANTHER" id="PTHR33069">
    <property type="entry name" value="CHROMOSOME 7, WHOLE GENOME SHOTGUN SEQUENCE-RELATED"/>
    <property type="match status" value="1"/>
</dbReference>
<protein>
    <submittedName>
        <fullName evidence="1">Uncharacterized protein</fullName>
    </submittedName>
</protein>
<evidence type="ECO:0000313" key="1">
    <source>
        <dbReference type="EMBL" id="KAA1110920.1"/>
    </source>
</evidence>
<dbReference type="EMBL" id="VSWC01000027">
    <property type="protein sequence ID" value="KAA1110920.1"/>
    <property type="molecule type" value="Genomic_DNA"/>
</dbReference>
<evidence type="ECO:0000313" key="2">
    <source>
        <dbReference type="Proteomes" id="UP000324748"/>
    </source>
</evidence>
<gene>
    <name evidence="1" type="ORF">PGT21_034293</name>
</gene>
<sequence length="396" mass="44935">MDTTAALQHPQRSISVIISWGLPFPVVSHFQSFITTNTRTEKSCSQPGSALHHLNVYKWRALGSQPLHHTPHFAHSVTPIAHSDHHQIWKTSPTNPLHTTHPSYPQSPAQFHKLNIPNLVMSSAETATALAEALRRLSNKCYDMQDENVVEQETEKVPTEEEVKTHKDLFNQVKTTLLPDVRSLLTHLQMALDLFPESAEPKPKLNEALDVVSRLNTALNTLSISVCTLSPTIYSLGRKSSRIDQTYGVLKRFRCYILEMDVTELISQDLPELFLELSQFVSSGEYAQGGSEFSDEEYASKLLSRRTQLFATIDKIQSAIDTSLRLMDRSDFGILRHIWTEFDTELGDSLAQIAQRIHESKDLEVPPADHPFNLRPRIIHLLEQIFPLVKLARVFY</sequence>
<reference evidence="1 2" key="1">
    <citation type="submission" date="2019-05" db="EMBL/GenBank/DDBJ databases">
        <title>Emergence of the Ug99 lineage of the wheat stem rust pathogen through somatic hybridization.</title>
        <authorList>
            <person name="Li F."/>
            <person name="Upadhyaya N.M."/>
            <person name="Sperschneider J."/>
            <person name="Matny O."/>
            <person name="Nguyen-Phuc H."/>
            <person name="Mago R."/>
            <person name="Raley C."/>
            <person name="Miller M.E."/>
            <person name="Silverstein K.A.T."/>
            <person name="Henningsen E."/>
            <person name="Hirsch C.D."/>
            <person name="Visser B."/>
            <person name="Pretorius Z.A."/>
            <person name="Steffenson B.J."/>
            <person name="Schwessinger B."/>
            <person name="Dodds P.N."/>
            <person name="Figueroa M."/>
        </authorList>
    </citation>
    <scope>NUCLEOTIDE SEQUENCE [LARGE SCALE GENOMIC DNA]</scope>
    <source>
        <strain evidence="1">21-0</strain>
    </source>
</reference>